<evidence type="ECO:0000313" key="2">
    <source>
        <dbReference type="EMBL" id="KAF1937682.1"/>
    </source>
</evidence>
<evidence type="ECO:0000313" key="3">
    <source>
        <dbReference type="Proteomes" id="UP000800038"/>
    </source>
</evidence>
<protein>
    <submittedName>
        <fullName evidence="2">Uncharacterized protein</fullName>
    </submittedName>
</protein>
<sequence length="174" mass="20079">MPPNVTPTRRRGRNTEKILPGPNSVTRKQLQYRTYMHDVSIYHFQAYHIPMYNFRCDEIPYGCIEVAYLFNVFQNGGSALGIRVGNKVVEWMCYDRDVKDTSLYRMDIGPPTTTSNASMLFEHVAALPRDLAKVRGQNASMEDQDWNDSLLKAVRCPVKVKVKLTWRRYGTALK</sequence>
<keyword evidence="3" id="KW-1185">Reference proteome</keyword>
<proteinExistence type="predicted"/>
<evidence type="ECO:0000256" key="1">
    <source>
        <dbReference type="SAM" id="MobiDB-lite"/>
    </source>
</evidence>
<dbReference type="EMBL" id="ML976129">
    <property type="protein sequence ID" value="KAF1937682.1"/>
    <property type="molecule type" value="Genomic_DNA"/>
</dbReference>
<name>A0A6A5SCL7_9PLEO</name>
<reference evidence="2" key="1">
    <citation type="journal article" date="2020" name="Stud. Mycol.">
        <title>101 Dothideomycetes genomes: a test case for predicting lifestyles and emergence of pathogens.</title>
        <authorList>
            <person name="Haridas S."/>
            <person name="Albert R."/>
            <person name="Binder M."/>
            <person name="Bloem J."/>
            <person name="Labutti K."/>
            <person name="Salamov A."/>
            <person name="Andreopoulos B."/>
            <person name="Baker S."/>
            <person name="Barry K."/>
            <person name="Bills G."/>
            <person name="Bluhm B."/>
            <person name="Cannon C."/>
            <person name="Castanera R."/>
            <person name="Culley D."/>
            <person name="Daum C."/>
            <person name="Ezra D."/>
            <person name="Gonzalez J."/>
            <person name="Henrissat B."/>
            <person name="Kuo A."/>
            <person name="Liang C."/>
            <person name="Lipzen A."/>
            <person name="Lutzoni F."/>
            <person name="Magnuson J."/>
            <person name="Mondo S."/>
            <person name="Nolan M."/>
            <person name="Ohm R."/>
            <person name="Pangilinan J."/>
            <person name="Park H.-J."/>
            <person name="Ramirez L."/>
            <person name="Alfaro M."/>
            <person name="Sun H."/>
            <person name="Tritt A."/>
            <person name="Yoshinaga Y."/>
            <person name="Zwiers L.-H."/>
            <person name="Turgeon B."/>
            <person name="Goodwin S."/>
            <person name="Spatafora J."/>
            <person name="Crous P."/>
            <person name="Grigoriev I."/>
        </authorList>
    </citation>
    <scope>NUCLEOTIDE SEQUENCE</scope>
    <source>
        <strain evidence="2">CBS 161.51</strain>
    </source>
</reference>
<organism evidence="2 3">
    <name type="scientific">Clathrospora elynae</name>
    <dbReference type="NCBI Taxonomy" id="706981"/>
    <lineage>
        <taxon>Eukaryota</taxon>
        <taxon>Fungi</taxon>
        <taxon>Dikarya</taxon>
        <taxon>Ascomycota</taxon>
        <taxon>Pezizomycotina</taxon>
        <taxon>Dothideomycetes</taxon>
        <taxon>Pleosporomycetidae</taxon>
        <taxon>Pleosporales</taxon>
        <taxon>Diademaceae</taxon>
        <taxon>Clathrospora</taxon>
    </lineage>
</organism>
<accession>A0A6A5SCL7</accession>
<dbReference type="AlphaFoldDB" id="A0A6A5SCL7"/>
<gene>
    <name evidence="2" type="ORF">EJ02DRAFT_437690</name>
</gene>
<dbReference type="OrthoDB" id="3762348at2759"/>
<dbReference type="Proteomes" id="UP000800038">
    <property type="component" value="Unassembled WGS sequence"/>
</dbReference>
<feature type="region of interest" description="Disordered" evidence="1">
    <location>
        <begin position="1"/>
        <end position="22"/>
    </location>
</feature>